<sequence>MYETIKQYSENAYLSKSALAKRFSGVELDALWKEILTYRALFQEQIVCYGKTYVLTMNPFVYRKLLLLSERFYQSESIAVISEHELWHHFYLRFKDTLDPYHLRLLCEERNCLLLRLYFCLCFSKKTALPLFEQMLAYHQCHHFLSCKESEADLLFHEEDGNDLTYGLLRFLEFVRLHLSERVVSYSHEQNAGRSLMTLKECWPQLGEAQLRFYLSHQKAGHYYTIHDYMEQQKVCYETARQAMEGLCTARFYRKQKIGKRFVYCL</sequence>
<evidence type="ECO:0000313" key="1">
    <source>
        <dbReference type="EMBL" id="MCQ5121507.1"/>
    </source>
</evidence>
<gene>
    <name evidence="1" type="ORF">NE663_04445</name>
</gene>
<proteinExistence type="predicted"/>
<dbReference type="Proteomes" id="UP001524435">
    <property type="component" value="Unassembled WGS sequence"/>
</dbReference>
<organism evidence="1 2">
    <name type="scientific">Massilicoli timonensis</name>
    <dbReference type="NCBI Taxonomy" id="2015901"/>
    <lineage>
        <taxon>Bacteria</taxon>
        <taxon>Bacillati</taxon>
        <taxon>Bacillota</taxon>
        <taxon>Erysipelotrichia</taxon>
        <taxon>Erysipelotrichales</taxon>
        <taxon>Erysipelotrichaceae</taxon>
        <taxon>Massilicoli</taxon>
    </lineage>
</organism>
<protein>
    <submittedName>
        <fullName evidence="1">Uncharacterized protein</fullName>
    </submittedName>
</protein>
<comment type="caution">
    <text evidence="1">The sequence shown here is derived from an EMBL/GenBank/DDBJ whole genome shotgun (WGS) entry which is preliminary data.</text>
</comment>
<keyword evidence="2" id="KW-1185">Reference proteome</keyword>
<dbReference type="RefSeq" id="WP_102266393.1">
    <property type="nucleotide sequence ID" value="NZ_CALVCM010000031.1"/>
</dbReference>
<name>A0ABT1SK61_9FIRM</name>
<dbReference type="EMBL" id="JANGCH010000004">
    <property type="protein sequence ID" value="MCQ5121507.1"/>
    <property type="molecule type" value="Genomic_DNA"/>
</dbReference>
<accession>A0ABT1SK61</accession>
<reference evidence="1 2" key="1">
    <citation type="submission" date="2022-06" db="EMBL/GenBank/DDBJ databases">
        <title>Isolation of gut microbiota from human fecal samples.</title>
        <authorList>
            <person name="Pamer E.G."/>
            <person name="Barat B."/>
            <person name="Waligurski E."/>
            <person name="Medina S."/>
            <person name="Paddock L."/>
            <person name="Mostad J."/>
        </authorList>
    </citation>
    <scope>NUCLEOTIDE SEQUENCE [LARGE SCALE GENOMIC DNA]</scope>
    <source>
        <strain evidence="1 2">DFI.6.1</strain>
    </source>
</reference>
<evidence type="ECO:0000313" key="2">
    <source>
        <dbReference type="Proteomes" id="UP001524435"/>
    </source>
</evidence>